<evidence type="ECO:0000313" key="5">
    <source>
        <dbReference type="Proteomes" id="UP001302676"/>
    </source>
</evidence>
<dbReference type="Proteomes" id="UP001302676">
    <property type="component" value="Unassembled WGS sequence"/>
</dbReference>
<gene>
    <name evidence="4" type="ORF">C8A04DRAFT_39219</name>
</gene>
<dbReference type="InterPro" id="IPR024535">
    <property type="entry name" value="RHGA/B-epi-like_pectate_lyase"/>
</dbReference>
<reference evidence="4" key="1">
    <citation type="journal article" date="2023" name="Mol. Phylogenet. Evol.">
        <title>Genome-scale phylogeny and comparative genomics of the fungal order Sordariales.</title>
        <authorList>
            <person name="Hensen N."/>
            <person name="Bonometti L."/>
            <person name="Westerberg I."/>
            <person name="Brannstrom I.O."/>
            <person name="Guillou S."/>
            <person name="Cros-Aarteil S."/>
            <person name="Calhoun S."/>
            <person name="Haridas S."/>
            <person name="Kuo A."/>
            <person name="Mondo S."/>
            <person name="Pangilinan J."/>
            <person name="Riley R."/>
            <person name="LaButti K."/>
            <person name="Andreopoulos B."/>
            <person name="Lipzen A."/>
            <person name="Chen C."/>
            <person name="Yan M."/>
            <person name="Daum C."/>
            <person name="Ng V."/>
            <person name="Clum A."/>
            <person name="Steindorff A."/>
            <person name="Ohm R.A."/>
            <person name="Martin F."/>
            <person name="Silar P."/>
            <person name="Natvig D.O."/>
            <person name="Lalanne C."/>
            <person name="Gautier V."/>
            <person name="Ament-Velasquez S.L."/>
            <person name="Kruys A."/>
            <person name="Hutchinson M.I."/>
            <person name="Powell A.J."/>
            <person name="Barry K."/>
            <person name="Miller A.N."/>
            <person name="Grigoriev I.V."/>
            <person name="Debuchy R."/>
            <person name="Gladieux P."/>
            <person name="Hiltunen Thoren M."/>
            <person name="Johannesson H."/>
        </authorList>
    </citation>
    <scope>NUCLEOTIDE SEQUENCE</scope>
    <source>
        <strain evidence="4">CBS 141.50</strain>
    </source>
</reference>
<dbReference type="EMBL" id="MU853614">
    <property type="protein sequence ID" value="KAK4141281.1"/>
    <property type="molecule type" value="Genomic_DNA"/>
</dbReference>
<reference evidence="4" key="2">
    <citation type="submission" date="2023-05" db="EMBL/GenBank/DDBJ databases">
        <authorList>
            <consortium name="Lawrence Berkeley National Laboratory"/>
            <person name="Steindorff A."/>
            <person name="Hensen N."/>
            <person name="Bonometti L."/>
            <person name="Westerberg I."/>
            <person name="Brannstrom I.O."/>
            <person name="Guillou S."/>
            <person name="Cros-Aarteil S."/>
            <person name="Calhoun S."/>
            <person name="Haridas S."/>
            <person name="Kuo A."/>
            <person name="Mondo S."/>
            <person name="Pangilinan J."/>
            <person name="Riley R."/>
            <person name="Labutti K."/>
            <person name="Andreopoulos B."/>
            <person name="Lipzen A."/>
            <person name="Chen C."/>
            <person name="Yanf M."/>
            <person name="Daum C."/>
            <person name="Ng V."/>
            <person name="Clum A."/>
            <person name="Ohm R."/>
            <person name="Martin F."/>
            <person name="Silar P."/>
            <person name="Natvig D."/>
            <person name="Lalanne C."/>
            <person name="Gautier V."/>
            <person name="Ament-Velasquez S.L."/>
            <person name="Kruys A."/>
            <person name="Hutchinson M.I."/>
            <person name="Powell A.J."/>
            <person name="Barry K."/>
            <person name="Miller A.N."/>
            <person name="Grigoriev I.V."/>
            <person name="Debuchy R."/>
            <person name="Gladieux P."/>
            <person name="Thoren M.H."/>
            <person name="Johannesson H."/>
        </authorList>
    </citation>
    <scope>NUCLEOTIDE SEQUENCE</scope>
    <source>
        <strain evidence="4">CBS 141.50</strain>
    </source>
</reference>
<accession>A0AAN6UYT6</accession>
<sequence>MRLQFLAAVLAACVTAQQQLWSSPEQTSPQKRDSCDGPSAGSPKTWWRSEISHNGTTPHAADTTYEYYRDVVKYGADPTGQEDSSEAFNRAINAWNRTGNTVTTMPAYVYIPPGEYLINGSIQMLVNTYLVGDAVDLPKLVAHHTMWEDPVILGYDAYQGEGGSTKNFYMAVRNLHINTTTVPLGARARAIEWSVSQGCSLTNVHVTMAHGAAHVGVSMDHGGSGTIISDCSFTGGETGVELYGQQYMLKNLRFDKVILGISVIKSHVTTVQNCTFTDCHHAIYADEPHSSGTMSVVDCIVRRGYEAIWTDVSGNGEGSLILEGFEVGGTGTLPVKSSEGKKLLRNSVPAGQVWVMGNTNPDGYQSNKTYSISRPAELLVDGKYFTAPAPQYETYDRSQIVSITEDPDHPVYGDNSHDDGPSINAILAKHANCKIVFFPQGIYRTNTTIHVPPGSRITGEVLSIISGAGAHFSNASNPQPVLRLGNPDDRGVAHLSDLLVTVASPLPGAVLLQINMAGPKPGDVGVWNTVLRVGGAVDSSVSTQCGNPDPSFCLAAFALLHMTESSSAYVENVWGWVADHSLDAPDSDPPQNIAVGRGALVESKGPSWLVGTSFEHCVLYQYALHGAENLYIGQHQSESAYWQGPGTPVKAPAPWKPNAALGDPGFENCAKDDDACRRSWGLYVKGVKDVVVHGSAMWSFFHGMNDNLFGDPECTSTGGICQTNMAYIEDAKSMWWFSASSKAAENLVLNVGGGPESTKNVNVSSQKDYPGAWGAVMVDDNEGDDSGGIRLTPGLGLAVAVLAMTLSLFA</sequence>
<evidence type="ECO:0000256" key="2">
    <source>
        <dbReference type="SAM" id="SignalP"/>
    </source>
</evidence>
<keyword evidence="2" id="KW-0732">Signal</keyword>
<dbReference type="SUPFAM" id="SSF51126">
    <property type="entry name" value="Pectin lyase-like"/>
    <property type="match status" value="2"/>
</dbReference>
<dbReference type="CDD" id="cd23668">
    <property type="entry name" value="GH55_beta13glucanase-like"/>
    <property type="match status" value="1"/>
</dbReference>
<dbReference type="InterPro" id="IPR012334">
    <property type="entry name" value="Pectin_lyas_fold"/>
</dbReference>
<evidence type="ECO:0000256" key="1">
    <source>
        <dbReference type="SAM" id="MobiDB-lite"/>
    </source>
</evidence>
<dbReference type="InterPro" id="IPR011050">
    <property type="entry name" value="Pectin_lyase_fold/virulence"/>
</dbReference>
<protein>
    <submittedName>
        <fullName evidence="4">Glucan 1,3-beta-glucosidase</fullName>
    </submittedName>
</protein>
<comment type="caution">
    <text evidence="4">The sequence shown here is derived from an EMBL/GenBank/DDBJ whole genome shotgun (WGS) entry which is preliminary data.</text>
</comment>
<dbReference type="Gene3D" id="2.160.20.10">
    <property type="entry name" value="Single-stranded right-handed beta-helix, Pectin lyase-like"/>
    <property type="match status" value="2"/>
</dbReference>
<evidence type="ECO:0000259" key="3">
    <source>
        <dbReference type="Pfam" id="PF12708"/>
    </source>
</evidence>
<dbReference type="FunFam" id="2.160.20.10:FF:000049">
    <property type="entry name" value="Putative exo-beta-1,3-glucanase"/>
    <property type="match status" value="1"/>
</dbReference>
<feature type="region of interest" description="Disordered" evidence="1">
    <location>
        <begin position="21"/>
        <end position="59"/>
    </location>
</feature>
<dbReference type="RefSeq" id="XP_062634652.1">
    <property type="nucleotide sequence ID" value="XM_062784501.1"/>
</dbReference>
<feature type="signal peptide" evidence="2">
    <location>
        <begin position="1"/>
        <end position="16"/>
    </location>
</feature>
<keyword evidence="5" id="KW-1185">Reference proteome</keyword>
<dbReference type="PANTHER" id="PTHR33928">
    <property type="entry name" value="POLYGALACTURONASE QRT3"/>
    <property type="match status" value="1"/>
</dbReference>
<feature type="domain" description="Rhamnogalacturonase A/B/Epimerase-like pectate lyase" evidence="3">
    <location>
        <begin position="68"/>
        <end position="283"/>
    </location>
</feature>
<feature type="chain" id="PRO_5042934469" evidence="2">
    <location>
        <begin position="17"/>
        <end position="810"/>
    </location>
</feature>
<proteinExistence type="predicted"/>
<organism evidence="4 5">
    <name type="scientific">Dichotomopilus funicola</name>
    <dbReference type="NCBI Taxonomy" id="1934379"/>
    <lineage>
        <taxon>Eukaryota</taxon>
        <taxon>Fungi</taxon>
        <taxon>Dikarya</taxon>
        <taxon>Ascomycota</taxon>
        <taxon>Pezizomycotina</taxon>
        <taxon>Sordariomycetes</taxon>
        <taxon>Sordariomycetidae</taxon>
        <taxon>Sordariales</taxon>
        <taxon>Chaetomiaceae</taxon>
        <taxon>Dichotomopilus</taxon>
    </lineage>
</organism>
<dbReference type="GO" id="GO:0004650">
    <property type="term" value="F:polygalacturonase activity"/>
    <property type="evidence" value="ECO:0007669"/>
    <property type="project" value="InterPro"/>
</dbReference>
<dbReference type="InterPro" id="IPR039279">
    <property type="entry name" value="QRT3-like"/>
</dbReference>
<evidence type="ECO:0000313" key="4">
    <source>
        <dbReference type="EMBL" id="KAK4141281.1"/>
    </source>
</evidence>
<dbReference type="Pfam" id="PF12708">
    <property type="entry name" value="Pect-lyase_RHGA_epim"/>
    <property type="match status" value="1"/>
</dbReference>
<dbReference type="GeneID" id="87821114"/>
<dbReference type="AlphaFoldDB" id="A0AAN6UYT6"/>
<dbReference type="PANTHER" id="PTHR33928:SF2">
    <property type="entry name" value="PECTATE LYASE SUPERFAMILY PROTEIN DOMAIN-CONTAINING PROTEIN-RELATED"/>
    <property type="match status" value="1"/>
</dbReference>
<name>A0AAN6UYT6_9PEZI</name>